<feature type="domain" description="Large polyvalent protein associated" evidence="2">
    <location>
        <begin position="110"/>
        <end position="237"/>
    </location>
</feature>
<dbReference type="STRING" id="380703.AHA_2055"/>
<keyword evidence="1" id="KW-0175">Coiled coil</keyword>
<dbReference type="AlphaFoldDB" id="A0KJY4"/>
<evidence type="ECO:0000313" key="3">
    <source>
        <dbReference type="EMBL" id="ABK38903.1"/>
    </source>
</evidence>
<name>A0KJY4_AERHH</name>
<dbReference type="PATRIC" id="fig|380703.7.peg.2067"/>
<evidence type="ECO:0000256" key="1">
    <source>
        <dbReference type="SAM" id="Coils"/>
    </source>
</evidence>
<dbReference type="Proteomes" id="UP000000756">
    <property type="component" value="Chromosome"/>
</dbReference>
<organism evidence="3 4">
    <name type="scientific">Aeromonas hydrophila subsp. hydrophila (strain ATCC 7966 / DSM 30187 / BCRC 13018 / CCUG 14551 / JCM 1027 / KCTC 2358 / NCIMB 9240 / NCTC 8049)</name>
    <dbReference type="NCBI Taxonomy" id="380703"/>
    <lineage>
        <taxon>Bacteria</taxon>
        <taxon>Pseudomonadati</taxon>
        <taxon>Pseudomonadota</taxon>
        <taxon>Gammaproteobacteria</taxon>
        <taxon>Aeromonadales</taxon>
        <taxon>Aeromonadaceae</taxon>
        <taxon>Aeromonas</taxon>
    </lineage>
</organism>
<dbReference type="InterPro" id="IPR027417">
    <property type="entry name" value="P-loop_NTPase"/>
</dbReference>
<protein>
    <submittedName>
        <fullName evidence="3">Large subunit terminase</fullName>
    </submittedName>
</protein>
<dbReference type="eggNOG" id="COG4626">
    <property type="taxonomic scope" value="Bacteria"/>
</dbReference>
<dbReference type="InterPro" id="IPR040561">
    <property type="entry name" value="LPD38"/>
</dbReference>
<accession>A0KJY4</accession>
<dbReference type="Gene3D" id="3.40.50.300">
    <property type="entry name" value="P-loop containing nucleotide triphosphate hydrolases"/>
    <property type="match status" value="1"/>
</dbReference>
<dbReference type="EMBL" id="CP000462">
    <property type="protein sequence ID" value="ABK38903.1"/>
    <property type="molecule type" value="Genomic_DNA"/>
</dbReference>
<dbReference type="OrthoDB" id="343736at2"/>
<dbReference type="eggNOG" id="COG0503">
    <property type="taxonomic scope" value="Bacteria"/>
</dbReference>
<dbReference type="Pfam" id="PF18857">
    <property type="entry name" value="LPD38"/>
    <property type="match status" value="1"/>
</dbReference>
<dbReference type="KEGG" id="aha:AHA_2055"/>
<dbReference type="EnsemblBacteria" id="ABK38903">
    <property type="protein sequence ID" value="ABK38903"/>
    <property type="gene ID" value="AHA_2055"/>
</dbReference>
<evidence type="ECO:0000259" key="2">
    <source>
        <dbReference type="Pfam" id="PF18857"/>
    </source>
</evidence>
<dbReference type="HOGENOM" id="CLU_782194_0_0_6"/>
<sequence length="354" mass="40869">MTEQEQLAYIRAKLSDKWWRMNNLYMIENEQGELVQFKLRPAQELLFRTMWYLNIVLKARQLGFSTAIDIYLLDEALFNKNLKCGIIAHDLTAAGEIYRTKIEIPFDNLPKWLKDTSAQFGKAVARAIWETFALNPTPQIVKPVVEAVFNYDSFRGAPIDSPQDLAVKAESRYNEQTSLLMRELGELSGFSPKQLEHLLIGYTGTVGSYVMAVADGVIRASRPGESASWRADEVPLVKAVYRGTGPAKFTQHMEDFYRMLNEVNQLKRTVDQYRGEGEDDKADELLEEQGGILKARRNLSRTQQQIRVLRNRIELLHRDRTLSAEEKRQRIDKLLASRNELVYKAVSHNHIYWK</sequence>
<keyword evidence="4" id="KW-1185">Reference proteome</keyword>
<reference evidence="3 4" key="1">
    <citation type="journal article" date="2006" name="J. Bacteriol.">
        <title>Genome sequence of Aeromonas hydrophila ATCC 7966T: jack of all trades.</title>
        <authorList>
            <person name="Seshadri R."/>
            <person name="Joseph S.W."/>
            <person name="Chopra A.K."/>
            <person name="Sha J."/>
            <person name="Shaw J."/>
            <person name="Graf J."/>
            <person name="Haft D."/>
            <person name="Wu M."/>
            <person name="Ren Q."/>
            <person name="Rosovitz M.J."/>
            <person name="Madupu R."/>
            <person name="Tallon L."/>
            <person name="Kim M."/>
            <person name="Jin S."/>
            <person name="Vuong H."/>
            <person name="Stine O.C."/>
            <person name="Ali A."/>
            <person name="Horneman A.J."/>
            <person name="Heidelberg J.F."/>
        </authorList>
    </citation>
    <scope>NUCLEOTIDE SEQUENCE [LARGE SCALE GENOMIC DNA]</scope>
    <source>
        <strain evidence="4">ATCC 7966 / DSM 30187 / BCRC 13018 / CCUG 14551 / JCM 1027 / KCTC 2358 / NCIMB 9240 / NCTC 8049</strain>
    </source>
</reference>
<feature type="coiled-coil region" evidence="1">
    <location>
        <begin position="292"/>
        <end position="319"/>
    </location>
</feature>
<proteinExistence type="predicted"/>
<evidence type="ECO:0000313" key="4">
    <source>
        <dbReference type="Proteomes" id="UP000000756"/>
    </source>
</evidence>
<gene>
    <name evidence="3" type="ordered locus">AHA_2055</name>
</gene>